<protein>
    <submittedName>
        <fullName evidence="5">EB domain-containing protein</fullName>
    </submittedName>
</protein>
<feature type="compositionally biased region" description="Acidic residues" evidence="1">
    <location>
        <begin position="224"/>
        <end position="236"/>
    </location>
</feature>
<name>A0A183DSS7_9BILA</name>
<feature type="region of interest" description="Disordered" evidence="1">
    <location>
        <begin position="208"/>
        <end position="236"/>
    </location>
</feature>
<sequence>MQPYHFCYLISVLYALLPRQIESLRCKCNTNRGPTQCMSDFCDIHSRDGKRAACGALRRAKQTIFSCVLIRQNSNDTYCHVVGSTTACWCRQMDFCNADLEAELFDVDDSTDDSETDSAEHIVPPASSRRNQYNVDAALRRIPVEPHIFTSSPYVASPSVGFTASSTTTSTTEPTTESTKVWTSTKRSVKMKINPAIRIDVAEKIKLTPQQKQQPPTVIAETAISDDYEDELLDDE</sequence>
<dbReference type="Proteomes" id="UP000271098">
    <property type="component" value="Unassembled WGS sequence"/>
</dbReference>
<keyword evidence="4" id="KW-1185">Reference proteome</keyword>
<reference evidence="3 4" key="2">
    <citation type="submission" date="2018-11" db="EMBL/GenBank/DDBJ databases">
        <authorList>
            <consortium name="Pathogen Informatics"/>
        </authorList>
    </citation>
    <scope>NUCLEOTIDE SEQUENCE [LARGE SCALE GENOMIC DNA]</scope>
</reference>
<organism evidence="5">
    <name type="scientific">Gongylonema pulchrum</name>
    <dbReference type="NCBI Taxonomy" id="637853"/>
    <lineage>
        <taxon>Eukaryota</taxon>
        <taxon>Metazoa</taxon>
        <taxon>Ecdysozoa</taxon>
        <taxon>Nematoda</taxon>
        <taxon>Chromadorea</taxon>
        <taxon>Rhabditida</taxon>
        <taxon>Spirurina</taxon>
        <taxon>Spiruromorpha</taxon>
        <taxon>Spiruroidea</taxon>
        <taxon>Gongylonematidae</taxon>
        <taxon>Gongylonema</taxon>
    </lineage>
</organism>
<reference evidence="5" key="1">
    <citation type="submission" date="2016-06" db="UniProtKB">
        <authorList>
            <consortium name="WormBaseParasite"/>
        </authorList>
    </citation>
    <scope>IDENTIFICATION</scope>
</reference>
<evidence type="ECO:0000313" key="3">
    <source>
        <dbReference type="EMBL" id="VDN19218.1"/>
    </source>
</evidence>
<evidence type="ECO:0000256" key="2">
    <source>
        <dbReference type="SAM" id="SignalP"/>
    </source>
</evidence>
<dbReference type="WBParaSite" id="GPUH_0001178201-mRNA-1">
    <property type="protein sequence ID" value="GPUH_0001178201-mRNA-1"/>
    <property type="gene ID" value="GPUH_0001178201"/>
</dbReference>
<feature type="region of interest" description="Disordered" evidence="1">
    <location>
        <begin position="109"/>
        <end position="129"/>
    </location>
</feature>
<dbReference type="OrthoDB" id="5877417at2759"/>
<keyword evidence="2" id="KW-0732">Signal</keyword>
<feature type="signal peptide" evidence="2">
    <location>
        <begin position="1"/>
        <end position="23"/>
    </location>
</feature>
<evidence type="ECO:0000313" key="4">
    <source>
        <dbReference type="Proteomes" id="UP000271098"/>
    </source>
</evidence>
<evidence type="ECO:0000256" key="1">
    <source>
        <dbReference type="SAM" id="MobiDB-lite"/>
    </source>
</evidence>
<accession>A0A183DSS7</accession>
<gene>
    <name evidence="3" type="ORF">GPUH_LOCUS11768</name>
</gene>
<evidence type="ECO:0000313" key="5">
    <source>
        <dbReference type="WBParaSite" id="GPUH_0001178201-mRNA-1"/>
    </source>
</evidence>
<dbReference type="AlphaFoldDB" id="A0A183DSS7"/>
<proteinExistence type="predicted"/>
<dbReference type="EMBL" id="UYRT01078790">
    <property type="protein sequence ID" value="VDN19218.1"/>
    <property type="molecule type" value="Genomic_DNA"/>
</dbReference>
<feature type="chain" id="PRO_5043138841" evidence="2">
    <location>
        <begin position="24"/>
        <end position="236"/>
    </location>
</feature>